<dbReference type="EMBL" id="BMAU01021406">
    <property type="protein sequence ID" value="GFY32924.1"/>
    <property type="molecule type" value="Genomic_DNA"/>
</dbReference>
<evidence type="ECO:0000313" key="2">
    <source>
        <dbReference type="Proteomes" id="UP000887159"/>
    </source>
</evidence>
<protein>
    <submittedName>
        <fullName evidence="1">Uncharacterized protein</fullName>
    </submittedName>
</protein>
<name>A0A8X6WEI6_TRICX</name>
<comment type="caution">
    <text evidence="1">The sequence shown here is derived from an EMBL/GenBank/DDBJ whole genome shotgun (WGS) entry which is preliminary data.</text>
</comment>
<keyword evidence="2" id="KW-1185">Reference proteome</keyword>
<reference evidence="1" key="1">
    <citation type="submission" date="2020-08" db="EMBL/GenBank/DDBJ databases">
        <title>Multicomponent nature underlies the extraordinary mechanical properties of spider dragline silk.</title>
        <authorList>
            <person name="Kono N."/>
            <person name="Nakamura H."/>
            <person name="Mori M."/>
            <person name="Yoshida Y."/>
            <person name="Ohtoshi R."/>
            <person name="Malay A.D."/>
            <person name="Moran D.A.P."/>
            <person name="Tomita M."/>
            <person name="Numata K."/>
            <person name="Arakawa K."/>
        </authorList>
    </citation>
    <scope>NUCLEOTIDE SEQUENCE</scope>
</reference>
<gene>
    <name evidence="1" type="ORF">TNCV_2876731</name>
</gene>
<dbReference type="AlphaFoldDB" id="A0A8X6WEI6"/>
<dbReference type="Proteomes" id="UP000887159">
    <property type="component" value="Unassembled WGS sequence"/>
</dbReference>
<proteinExistence type="predicted"/>
<evidence type="ECO:0000313" key="1">
    <source>
        <dbReference type="EMBL" id="GFY32924.1"/>
    </source>
</evidence>
<accession>A0A8X6WEI6</accession>
<organism evidence="1 2">
    <name type="scientific">Trichonephila clavipes</name>
    <name type="common">Golden silk orbweaver</name>
    <name type="synonym">Nephila clavipes</name>
    <dbReference type="NCBI Taxonomy" id="2585209"/>
    <lineage>
        <taxon>Eukaryota</taxon>
        <taxon>Metazoa</taxon>
        <taxon>Ecdysozoa</taxon>
        <taxon>Arthropoda</taxon>
        <taxon>Chelicerata</taxon>
        <taxon>Arachnida</taxon>
        <taxon>Araneae</taxon>
        <taxon>Araneomorphae</taxon>
        <taxon>Entelegynae</taxon>
        <taxon>Araneoidea</taxon>
        <taxon>Nephilidae</taxon>
        <taxon>Trichonephila</taxon>
    </lineage>
</organism>
<sequence>MVWRRISAGGSTDLHIIWSDGSKKCRQDPKTSYRTLHCAIGGSFLLMQNITIPHTARLMENFFEAENNTAYAEASMLS</sequence>